<reference evidence="4" key="1">
    <citation type="journal article" date="2019" name="Int. J. Syst. Evol. Microbiol.">
        <title>The Global Catalogue of Microorganisms (GCM) 10K type strain sequencing project: providing services to taxonomists for standard genome sequencing and annotation.</title>
        <authorList>
            <consortium name="The Broad Institute Genomics Platform"/>
            <consortium name="The Broad Institute Genome Sequencing Center for Infectious Disease"/>
            <person name="Wu L."/>
            <person name="Ma J."/>
        </authorList>
    </citation>
    <scope>NUCLEOTIDE SEQUENCE [LARGE SCALE GENOMIC DNA]</scope>
    <source>
        <strain evidence="4">TISTR 1858</strain>
    </source>
</reference>
<dbReference type="Gene3D" id="3.40.50.450">
    <property type="match status" value="1"/>
</dbReference>
<dbReference type="SUPFAM" id="SSF102405">
    <property type="entry name" value="MCP/YpsA-like"/>
    <property type="match status" value="1"/>
</dbReference>
<dbReference type="EMBL" id="JBHUMX010000013">
    <property type="protein sequence ID" value="MFD2628372.1"/>
    <property type="molecule type" value="Genomic_DNA"/>
</dbReference>
<dbReference type="NCBIfam" id="TIGR00732">
    <property type="entry name" value="dprA"/>
    <property type="match status" value="1"/>
</dbReference>
<comment type="caution">
    <text evidence="3">The sequence shown here is derived from an EMBL/GenBank/DDBJ whole genome shotgun (WGS) entry which is preliminary data.</text>
</comment>
<evidence type="ECO:0000313" key="4">
    <source>
        <dbReference type="Proteomes" id="UP001597451"/>
    </source>
</evidence>
<protein>
    <submittedName>
        <fullName evidence="3">DNA-processing protein DprA</fullName>
    </submittedName>
</protein>
<dbReference type="InterPro" id="IPR057666">
    <property type="entry name" value="DrpA_SLOG"/>
</dbReference>
<dbReference type="PANTHER" id="PTHR43022">
    <property type="entry name" value="PROTEIN SMF"/>
    <property type="match status" value="1"/>
</dbReference>
<feature type="domain" description="Smf/DprA SLOG" evidence="2">
    <location>
        <begin position="79"/>
        <end position="288"/>
    </location>
</feature>
<organism evidence="3 4">
    <name type="scientific">Oceanobacillus kapialis</name>
    <dbReference type="NCBI Taxonomy" id="481353"/>
    <lineage>
        <taxon>Bacteria</taxon>
        <taxon>Bacillati</taxon>
        <taxon>Bacillota</taxon>
        <taxon>Bacilli</taxon>
        <taxon>Bacillales</taxon>
        <taxon>Bacillaceae</taxon>
        <taxon>Oceanobacillus</taxon>
    </lineage>
</organism>
<gene>
    <name evidence="3" type="primary">dprA</name>
    <name evidence="3" type="ORF">ACFSUN_06190</name>
</gene>
<sequence length="299" mass="33613">MSRISDRLIHLSRCKGVTRRIIQHILALDSELKQIYSLTAEQLIQIYQFSERKAHLLYNSLHNPSLIEQIKRDKTQCSIITILDHEYPSVLRMINDPPFVLYALGDHRLLNYSPSLSVIGTRKPTREAWDKTKLMIQPLIEEGWVIVSGMARGIDTYAHKITIEGSGKTIAVLGSGFHHIYPMENQALFTKIRKTGIVLSEYPPSMPASKHHFPERNRIISGLAFGTLVIEATEKSGTLITVDQALDQGREVYALPGSPLVAQTKGCHRMIQEGAKLVTGAASILEDWEAQGEYFTLIK</sequence>
<keyword evidence="4" id="KW-1185">Reference proteome</keyword>
<dbReference type="PANTHER" id="PTHR43022:SF1">
    <property type="entry name" value="PROTEIN SMF"/>
    <property type="match status" value="1"/>
</dbReference>
<evidence type="ECO:0000313" key="3">
    <source>
        <dbReference type="EMBL" id="MFD2628372.1"/>
    </source>
</evidence>
<dbReference type="InterPro" id="IPR003488">
    <property type="entry name" value="DprA"/>
</dbReference>
<comment type="similarity">
    <text evidence="1">Belongs to the DprA/Smf family.</text>
</comment>
<name>A0ABW5PYC9_9BACI</name>
<evidence type="ECO:0000259" key="2">
    <source>
        <dbReference type="Pfam" id="PF02481"/>
    </source>
</evidence>
<accession>A0ABW5PYC9</accession>
<dbReference type="Proteomes" id="UP001597451">
    <property type="component" value="Unassembled WGS sequence"/>
</dbReference>
<proteinExistence type="inferred from homology"/>
<dbReference type="Pfam" id="PF02481">
    <property type="entry name" value="DNA_processg_A"/>
    <property type="match status" value="1"/>
</dbReference>
<dbReference type="RefSeq" id="WP_379561069.1">
    <property type="nucleotide sequence ID" value="NZ_JBHUMX010000013.1"/>
</dbReference>
<evidence type="ECO:0000256" key="1">
    <source>
        <dbReference type="ARBA" id="ARBA00006525"/>
    </source>
</evidence>